<evidence type="ECO:0000256" key="1">
    <source>
        <dbReference type="ARBA" id="ARBA00005437"/>
    </source>
</evidence>
<dbReference type="InterPro" id="IPR038595">
    <property type="entry name" value="LOR_sf"/>
</dbReference>
<dbReference type="AlphaFoldDB" id="A0AA38C1C5"/>
<dbReference type="Gene3D" id="2.40.160.200">
    <property type="entry name" value="LURP1-related"/>
    <property type="match status" value="2"/>
</dbReference>
<keyword evidence="3" id="KW-1185">Reference proteome</keyword>
<dbReference type="Proteomes" id="UP000824469">
    <property type="component" value="Unassembled WGS sequence"/>
</dbReference>
<proteinExistence type="inferred from homology"/>
<reference evidence="2 3" key="1">
    <citation type="journal article" date="2021" name="Nat. Plants">
        <title>The Taxus genome provides insights into paclitaxel biosynthesis.</title>
        <authorList>
            <person name="Xiong X."/>
            <person name="Gou J."/>
            <person name="Liao Q."/>
            <person name="Li Y."/>
            <person name="Zhou Q."/>
            <person name="Bi G."/>
            <person name="Li C."/>
            <person name="Du R."/>
            <person name="Wang X."/>
            <person name="Sun T."/>
            <person name="Guo L."/>
            <person name="Liang H."/>
            <person name="Lu P."/>
            <person name="Wu Y."/>
            <person name="Zhang Z."/>
            <person name="Ro D.K."/>
            <person name="Shang Y."/>
            <person name="Huang S."/>
            <person name="Yan J."/>
        </authorList>
    </citation>
    <scope>NUCLEOTIDE SEQUENCE [LARGE SCALE GENOMIC DNA]</scope>
    <source>
        <strain evidence="2">Ta-2019</strain>
    </source>
</reference>
<dbReference type="OMA" id="VHLCIPS"/>
<dbReference type="EMBL" id="JAHRHJ020002286">
    <property type="protein sequence ID" value="KAH9292791.1"/>
    <property type="molecule type" value="Genomic_DNA"/>
</dbReference>
<dbReference type="InterPro" id="IPR025659">
    <property type="entry name" value="Tubby-like_C"/>
</dbReference>
<dbReference type="InterPro" id="IPR007612">
    <property type="entry name" value="LOR"/>
</dbReference>
<sequence>MSQVYLECEDLSAQAIVDERYCSETDTTLTVWNKSLVFTGEGFTVFVSNGNLLFRLDTYDYLILVDAQGKPLLTLFSKGLMKRKCRSREIMLGKDVFSLCIECSFDQAFIMGIIIILNQIDIDIPL</sequence>
<name>A0AA38C1C5_TAXCH</name>
<gene>
    <name evidence="2" type="ORF">KI387_042023</name>
</gene>
<dbReference type="Pfam" id="PF04525">
    <property type="entry name" value="LOR"/>
    <property type="match status" value="1"/>
</dbReference>
<comment type="similarity">
    <text evidence="1">Belongs to the LOR family.</text>
</comment>
<evidence type="ECO:0000313" key="2">
    <source>
        <dbReference type="EMBL" id="KAH9292791.1"/>
    </source>
</evidence>
<feature type="non-terminal residue" evidence="2">
    <location>
        <position position="1"/>
    </location>
</feature>
<organism evidence="2 3">
    <name type="scientific">Taxus chinensis</name>
    <name type="common">Chinese yew</name>
    <name type="synonym">Taxus wallichiana var. chinensis</name>
    <dbReference type="NCBI Taxonomy" id="29808"/>
    <lineage>
        <taxon>Eukaryota</taxon>
        <taxon>Viridiplantae</taxon>
        <taxon>Streptophyta</taxon>
        <taxon>Embryophyta</taxon>
        <taxon>Tracheophyta</taxon>
        <taxon>Spermatophyta</taxon>
        <taxon>Pinopsida</taxon>
        <taxon>Pinidae</taxon>
        <taxon>Conifers II</taxon>
        <taxon>Cupressales</taxon>
        <taxon>Taxaceae</taxon>
        <taxon>Taxus</taxon>
    </lineage>
</organism>
<accession>A0AA38C1C5</accession>
<dbReference type="PANTHER" id="PTHR31087">
    <property type="match status" value="1"/>
</dbReference>
<dbReference type="PANTHER" id="PTHR31087:SF161">
    <property type="entry name" value="TUBBY C 2 FAMILY PROTEIN"/>
    <property type="match status" value="1"/>
</dbReference>
<evidence type="ECO:0000313" key="3">
    <source>
        <dbReference type="Proteomes" id="UP000824469"/>
    </source>
</evidence>
<protein>
    <submittedName>
        <fullName evidence="2">Uncharacterized protein</fullName>
    </submittedName>
</protein>
<dbReference type="SUPFAM" id="SSF54518">
    <property type="entry name" value="Tubby C-terminal domain-like"/>
    <property type="match status" value="2"/>
</dbReference>
<comment type="caution">
    <text evidence="2">The sequence shown here is derived from an EMBL/GenBank/DDBJ whole genome shotgun (WGS) entry which is preliminary data.</text>
</comment>